<proteinExistence type="predicted"/>
<keyword evidence="1" id="KW-1133">Transmembrane helix</keyword>
<keyword evidence="1" id="KW-0472">Membrane</keyword>
<keyword evidence="3" id="KW-0560">Oxidoreductase</keyword>
<dbReference type="RefSeq" id="WP_134356235.1">
    <property type="nucleotide sequence ID" value="NZ_CP038033.1"/>
</dbReference>
<sequence>MKGNIMNRARKWLAIGFATVVASSVFYVPTVAAHGEKSQAAFLRMRTIHWYDLKWSKDQIAVNETYTMSGKFRVFEDWPEAVRHPHVSFLNVGQPGPVSTRMSSYINDVFVPRSVGIELGGDYSFSVELKGRRPGTWHVHTMMNIEGGGPLIGPGKYITITGNIEDFENPITDLTGNTVDIERLGLGTVVGWHVFWYVLGIAWMWWWARRPMFLPRYMRVEAGEANDLITDTDKKVTLGVMVGVLVIVLYGYQSAESKHPVTVPLQAGLLGEIEPLPVDYDRMVSVDVLKANYRVPGRTISMKLEITNHTDGVISIGEFATGGIRFLNPDVVVDDTDYPDNLLAPEGLEVSQQDIAPGETVVVEVSGTDAAWEVERMADVIYDPDSRFGGLLFFVDAEGNRLPIPVGGALIPIFV</sequence>
<gene>
    <name evidence="3" type="ORF">E3U44_00910</name>
</gene>
<dbReference type="InterPro" id="IPR006833">
    <property type="entry name" value="NH3_CH4_mOase_B"/>
</dbReference>
<dbReference type="KEGG" id="nwr:E3U44_00910"/>
<dbReference type="NCBIfam" id="NF041640">
    <property type="entry name" value="AmoB_BACT"/>
    <property type="match status" value="1"/>
</dbReference>
<dbReference type="Gene3D" id="2.60.40.1580">
    <property type="entry name" value="Particulate methane monooxygenase, b subunit. Chain: A, domain 3"/>
    <property type="match status" value="1"/>
</dbReference>
<feature type="signal peptide" evidence="2">
    <location>
        <begin position="1"/>
        <end position="27"/>
    </location>
</feature>
<feature type="transmembrane region" description="Helical" evidence="1">
    <location>
        <begin position="190"/>
        <end position="208"/>
    </location>
</feature>
<dbReference type="InterPro" id="IPR023141">
    <property type="entry name" value="NH3_CH4_mOase_suB_hlx_hairpin"/>
</dbReference>
<keyword evidence="3" id="KW-0503">Monooxygenase</keyword>
<evidence type="ECO:0000313" key="4">
    <source>
        <dbReference type="Proteomes" id="UP000294325"/>
    </source>
</evidence>
<dbReference type="Gene3D" id="2.60.120.570">
    <property type="entry name" value="Particulate methane monooxygenase, b subunit. Chain: A, domain 1"/>
    <property type="match status" value="1"/>
</dbReference>
<dbReference type="GO" id="GO:0004497">
    <property type="term" value="F:monooxygenase activity"/>
    <property type="evidence" value="ECO:0007669"/>
    <property type="project" value="UniProtKB-KW"/>
</dbReference>
<evidence type="ECO:0000313" key="3">
    <source>
        <dbReference type="EMBL" id="QBQ53219.1"/>
    </source>
</evidence>
<dbReference type="Proteomes" id="UP000294325">
    <property type="component" value="Chromosome"/>
</dbReference>
<dbReference type="InterPro" id="IPR023303">
    <property type="entry name" value="NH3_CH4_mOase_suB_C"/>
</dbReference>
<dbReference type="EMBL" id="CP038033">
    <property type="protein sequence ID" value="QBQ53219.1"/>
    <property type="molecule type" value="Genomic_DNA"/>
</dbReference>
<accession>A0A4P7BVL2</accession>
<keyword evidence="1" id="KW-0812">Transmembrane</keyword>
<dbReference type="OrthoDB" id="178549at2"/>
<keyword evidence="4" id="KW-1185">Reference proteome</keyword>
<evidence type="ECO:0000256" key="2">
    <source>
        <dbReference type="SAM" id="SignalP"/>
    </source>
</evidence>
<dbReference type="AlphaFoldDB" id="A0A4P7BVL2"/>
<reference evidence="3 4" key="1">
    <citation type="submission" date="2019-03" db="EMBL/GenBank/DDBJ databases">
        <title>The genome sequence of Nitrosococcus wardiae strain D1FHST reveals the archetypal metabolic capacity of ammonia-oxidizing Gammaproteobacteria.</title>
        <authorList>
            <person name="Wang L."/>
            <person name="Lim C.K."/>
            <person name="Hanson T.E."/>
            <person name="Dang H."/>
            <person name="Klotz M.G."/>
        </authorList>
    </citation>
    <scope>NUCLEOTIDE SEQUENCE [LARGE SCALE GENOMIC DNA]</scope>
    <source>
        <strain evidence="3 4">D1FHS</strain>
    </source>
</reference>
<feature type="chain" id="PRO_5020729502" evidence="2">
    <location>
        <begin position="28"/>
        <end position="415"/>
    </location>
</feature>
<organism evidence="3 4">
    <name type="scientific">Nitrosococcus wardiae</name>
    <dbReference type="NCBI Taxonomy" id="1814290"/>
    <lineage>
        <taxon>Bacteria</taxon>
        <taxon>Pseudomonadati</taxon>
        <taxon>Pseudomonadota</taxon>
        <taxon>Gammaproteobacteria</taxon>
        <taxon>Chromatiales</taxon>
        <taxon>Chromatiaceae</taxon>
        <taxon>Nitrosococcus</taxon>
    </lineage>
</organism>
<dbReference type="NCBIfam" id="TIGR03079">
    <property type="entry name" value="CH4_NH3mon_ox_B"/>
    <property type="match status" value="1"/>
</dbReference>
<feature type="transmembrane region" description="Helical" evidence="1">
    <location>
        <begin position="236"/>
        <end position="252"/>
    </location>
</feature>
<protein>
    <submittedName>
        <fullName evidence="3">Methane monooxygenase/ammonia monooxygenase subunit B</fullName>
    </submittedName>
</protein>
<name>A0A4P7BVL2_9GAMM</name>
<dbReference type="Pfam" id="PF04744">
    <property type="entry name" value="Monooxygenase_B"/>
    <property type="match status" value="1"/>
</dbReference>
<evidence type="ECO:0000256" key="1">
    <source>
        <dbReference type="SAM" id="Phobius"/>
    </source>
</evidence>
<keyword evidence="2" id="KW-0732">Signal</keyword>
<dbReference type="InterPro" id="IPR023301">
    <property type="entry name" value="NH3_CH4_mOase_suB_N"/>
</dbReference>
<dbReference type="Gene3D" id="1.10.287.710">
    <property type="entry name" value="Helix hairpin bin"/>
    <property type="match status" value="1"/>
</dbReference>